<organism evidence="1 2">
    <name type="scientific">Dorea formicigenerans</name>
    <dbReference type="NCBI Taxonomy" id="39486"/>
    <lineage>
        <taxon>Bacteria</taxon>
        <taxon>Bacillati</taxon>
        <taxon>Bacillota</taxon>
        <taxon>Clostridia</taxon>
        <taxon>Lachnospirales</taxon>
        <taxon>Lachnospiraceae</taxon>
        <taxon>Dorea</taxon>
    </lineage>
</organism>
<dbReference type="EMBL" id="QRPD01000004">
    <property type="protein sequence ID" value="RHL88568.1"/>
    <property type="molecule type" value="Genomic_DNA"/>
</dbReference>
<name>A0A415N118_9FIRM</name>
<reference evidence="1 2" key="1">
    <citation type="submission" date="2018-08" db="EMBL/GenBank/DDBJ databases">
        <title>A genome reference for cultivated species of the human gut microbiota.</title>
        <authorList>
            <person name="Zou Y."/>
            <person name="Xue W."/>
            <person name="Luo G."/>
        </authorList>
    </citation>
    <scope>NUCLEOTIDE SEQUENCE [LARGE SCALE GENOMIC DNA]</scope>
    <source>
        <strain evidence="1 2">AF36-1BH</strain>
    </source>
</reference>
<evidence type="ECO:0000313" key="1">
    <source>
        <dbReference type="EMBL" id="RHL88568.1"/>
    </source>
</evidence>
<comment type="caution">
    <text evidence="1">The sequence shown here is derived from an EMBL/GenBank/DDBJ whole genome shotgun (WGS) entry which is preliminary data.</text>
</comment>
<protein>
    <submittedName>
        <fullName evidence="1">Uncharacterized protein</fullName>
    </submittedName>
</protein>
<accession>A0A415N118</accession>
<dbReference type="RefSeq" id="WP_118427104.1">
    <property type="nucleotide sequence ID" value="NZ_QRPD01000004.1"/>
</dbReference>
<gene>
    <name evidence="1" type="ORF">DWZ98_05950</name>
</gene>
<proteinExistence type="predicted"/>
<dbReference type="Proteomes" id="UP000283325">
    <property type="component" value="Unassembled WGS sequence"/>
</dbReference>
<dbReference type="AlphaFoldDB" id="A0A415N118"/>
<sequence>MEKLVLTGTVCFCVGLTVGLILGAVVMALAATAKKYKPTTKEIDDCWGCFGAANGDCDHCPVKDGDDE</sequence>
<evidence type="ECO:0000313" key="2">
    <source>
        <dbReference type="Proteomes" id="UP000283325"/>
    </source>
</evidence>